<reference evidence="2 3" key="1">
    <citation type="submission" date="2023-07" db="EMBL/GenBank/DDBJ databases">
        <authorList>
            <person name="Girao M."/>
            <person name="Carvalho M.F."/>
        </authorList>
    </citation>
    <scope>NUCLEOTIDE SEQUENCE [LARGE SCALE GENOMIC DNA]</scope>
    <source>
        <strain evidence="2 3">66/93</strain>
    </source>
</reference>
<evidence type="ECO:0000259" key="1">
    <source>
        <dbReference type="PROSITE" id="PS50943"/>
    </source>
</evidence>
<proteinExistence type="predicted"/>
<gene>
    <name evidence="2" type="ORF">Q8A49_09380</name>
</gene>
<dbReference type="InterPro" id="IPR001387">
    <property type="entry name" value="Cro/C1-type_HTH"/>
</dbReference>
<protein>
    <submittedName>
        <fullName evidence="2">Helix-turn-helix transcriptional regulator</fullName>
    </submittedName>
</protein>
<dbReference type="EMBL" id="JAUUCC010000018">
    <property type="protein sequence ID" value="MEE2050709.1"/>
    <property type="molecule type" value="Genomic_DNA"/>
</dbReference>
<dbReference type="RefSeq" id="WP_330157903.1">
    <property type="nucleotide sequence ID" value="NZ_BAAAJA010000008.1"/>
</dbReference>
<accession>A0ABU7KN48</accession>
<dbReference type="Pfam" id="PF13560">
    <property type="entry name" value="HTH_31"/>
    <property type="match status" value="1"/>
</dbReference>
<name>A0ABU7KN48_9ACTN</name>
<comment type="caution">
    <text evidence="2">The sequence shown here is derived from an EMBL/GenBank/DDBJ whole genome shotgun (WGS) entry which is preliminary data.</text>
</comment>
<sequence>MAAVRKPKRVTLRGRWLGQRLRDLREAEGRTIEEVADYLQRAMGTVSRFETGIYPIRRTEVVALLDLYGANDPKLRANLLKIADDVWQTGWWEGYANDVVDWLIDFVWLEELAIEHWLFQSTVVPGILQTEPYARALVAAANPEATDEQMERWVELRIARQALLSRENPPSLRVVLDESVLRRHVGSSRMMRSQLQALNQVAEQDHMDIRVLTYEAGSHATLSSGSFAVYRMEDPYPEVGYVETPKGALYIETPDSDSMMEMYDRLWEVSLSAKESAEFISTVSKELT</sequence>
<dbReference type="InterPro" id="IPR010982">
    <property type="entry name" value="Lambda_DNA-bd_dom_sf"/>
</dbReference>
<dbReference type="Pfam" id="PF19054">
    <property type="entry name" value="DUF5753"/>
    <property type="match status" value="1"/>
</dbReference>
<dbReference type="PROSITE" id="PS50943">
    <property type="entry name" value="HTH_CROC1"/>
    <property type="match status" value="1"/>
</dbReference>
<dbReference type="Gene3D" id="1.10.260.40">
    <property type="entry name" value="lambda repressor-like DNA-binding domains"/>
    <property type="match status" value="1"/>
</dbReference>
<evidence type="ECO:0000313" key="2">
    <source>
        <dbReference type="EMBL" id="MEE2050709.1"/>
    </source>
</evidence>
<dbReference type="Proteomes" id="UP001348641">
    <property type="component" value="Unassembled WGS sequence"/>
</dbReference>
<feature type="domain" description="HTH cro/C1-type" evidence="1">
    <location>
        <begin position="21"/>
        <end position="75"/>
    </location>
</feature>
<dbReference type="SUPFAM" id="SSF47413">
    <property type="entry name" value="lambda repressor-like DNA-binding domains"/>
    <property type="match status" value="1"/>
</dbReference>
<dbReference type="CDD" id="cd00093">
    <property type="entry name" value="HTH_XRE"/>
    <property type="match status" value="1"/>
</dbReference>
<dbReference type="SMART" id="SM00530">
    <property type="entry name" value="HTH_XRE"/>
    <property type="match status" value="1"/>
</dbReference>
<organism evidence="2 3">
    <name type="scientific">Nocardiopsis tropica</name>
    <dbReference type="NCBI Taxonomy" id="109330"/>
    <lineage>
        <taxon>Bacteria</taxon>
        <taxon>Bacillati</taxon>
        <taxon>Actinomycetota</taxon>
        <taxon>Actinomycetes</taxon>
        <taxon>Streptosporangiales</taxon>
        <taxon>Nocardiopsidaceae</taxon>
        <taxon>Nocardiopsis</taxon>
    </lineage>
</organism>
<evidence type="ECO:0000313" key="3">
    <source>
        <dbReference type="Proteomes" id="UP001348641"/>
    </source>
</evidence>
<dbReference type="InterPro" id="IPR043917">
    <property type="entry name" value="DUF5753"/>
</dbReference>